<reference evidence="13" key="2">
    <citation type="submission" date="2011-07" db="EMBL/GenBank/DDBJ databases">
        <authorList>
            <person name="Byrne K."/>
        </authorList>
    </citation>
    <scope>NUCLEOTIDE SEQUENCE</scope>
    <source>
        <strain evidence="13">Type strain:CBS 4309</strain>
    </source>
</reference>
<dbReference type="CDD" id="cd00419">
    <property type="entry name" value="Ferrochelatase_C"/>
    <property type="match status" value="1"/>
</dbReference>
<accession>G0VG72</accession>
<dbReference type="EMBL" id="HE576756">
    <property type="protein sequence ID" value="CCC70492.1"/>
    <property type="molecule type" value="Genomic_DNA"/>
</dbReference>
<keyword evidence="7" id="KW-0496">Mitochondrion</keyword>
<dbReference type="PROSITE" id="PS00534">
    <property type="entry name" value="FERROCHELATASE"/>
    <property type="match status" value="1"/>
</dbReference>
<dbReference type="EC" id="4.98.1.1" evidence="12"/>
<dbReference type="eggNOG" id="KOG1321">
    <property type="taxonomic scope" value="Eukaryota"/>
</dbReference>
<keyword evidence="11 12" id="KW-0627">Porphyrin biosynthesis</keyword>
<keyword evidence="10 12" id="KW-0456">Lyase</keyword>
<dbReference type="Proteomes" id="UP000001640">
    <property type="component" value="Chromosome 6"/>
</dbReference>
<dbReference type="UniPathway" id="UPA00252">
    <property type="reaction ID" value="UER00325"/>
</dbReference>
<name>G0VG72_NAUCA</name>
<evidence type="ECO:0000256" key="10">
    <source>
        <dbReference type="ARBA" id="ARBA00023239"/>
    </source>
</evidence>
<evidence type="ECO:0000313" key="15">
    <source>
        <dbReference type="Proteomes" id="UP000001640"/>
    </source>
</evidence>
<dbReference type="InterPro" id="IPR001015">
    <property type="entry name" value="Ferrochelatase"/>
</dbReference>
<dbReference type="OrthoDB" id="1323at2759"/>
<dbReference type="HAMAP" id="MF_00323">
    <property type="entry name" value="Ferrochelatase"/>
    <property type="match status" value="1"/>
</dbReference>
<dbReference type="KEGG" id="ncs:NCAS_0F00350"/>
<keyword evidence="8 12" id="KW-0350">Heme biosynthesis</keyword>
<dbReference type="FunFam" id="3.40.50.1400:FF:000003">
    <property type="entry name" value="Ferrochelatase"/>
    <property type="match status" value="1"/>
</dbReference>
<dbReference type="RefSeq" id="XP_003676848.1">
    <property type="nucleotide sequence ID" value="XM_003676800.1"/>
</dbReference>
<evidence type="ECO:0000256" key="12">
    <source>
        <dbReference type="RuleBase" id="RU000607"/>
    </source>
</evidence>
<dbReference type="InterPro" id="IPR033659">
    <property type="entry name" value="Ferrochelatase_N"/>
</dbReference>
<evidence type="ECO:0000256" key="11">
    <source>
        <dbReference type="ARBA" id="ARBA00023244"/>
    </source>
</evidence>
<comment type="pathway">
    <text evidence="2 12">Porphyrin-containing compound metabolism; protoheme biosynthesis; protoheme from protoporphyrin-IX: step 1/1.</text>
</comment>
<evidence type="ECO:0000256" key="5">
    <source>
        <dbReference type="ARBA" id="ARBA00022946"/>
    </source>
</evidence>
<dbReference type="PANTHER" id="PTHR11108:SF1">
    <property type="entry name" value="FERROCHELATASE, MITOCHONDRIAL"/>
    <property type="match status" value="1"/>
</dbReference>
<comment type="catalytic activity">
    <reaction evidence="12">
        <text>heme b + 2 H(+) = protoporphyrin IX + Fe(2+)</text>
        <dbReference type="Rhea" id="RHEA:22584"/>
        <dbReference type="ChEBI" id="CHEBI:15378"/>
        <dbReference type="ChEBI" id="CHEBI:29033"/>
        <dbReference type="ChEBI" id="CHEBI:57306"/>
        <dbReference type="ChEBI" id="CHEBI:60344"/>
        <dbReference type="EC" id="4.98.1.1"/>
    </reaction>
</comment>
<sequence length="387" mass="43872">MLQRVNPLVGRTLMRSNLVTVMRYNSSITKSPTAIVFMNMGGPSTVEETHDFLFELFADNDLIPISKKYQRNIAKYIAKLRTPKIEKQYREIGGGSPIRKWSEYQAAEVCKILDKTSPNTAPHKPYVAFRYARPLTDEAYKQLLHDGVKRAVAFSQYPHFSYSTTGSSINELWRQVKRLDPNRTISWSTIDRWPSNEGLIKAFSENITAKLNEFPEEVRDKVVLLFSAHSLPMDVVNTGDSYPAEVASTVYKIMERLKFRNPYRLTWQSQVGPKPWLGAQTAKIAEFLGPQVDGLLFIPIAFTSDHIETLHEIDLGVIGESPFKNKFKRCESLNGSATFIEGMADLVKSHLETGELYSKQLPLDFTLGKSSDPVEDLSLLFGDHTKK</sequence>
<evidence type="ECO:0000256" key="2">
    <source>
        <dbReference type="ARBA" id="ARBA00004943"/>
    </source>
</evidence>
<keyword evidence="4 12" id="KW-0999">Mitochondrion inner membrane</keyword>
<dbReference type="STRING" id="1064592.G0VG72"/>
<evidence type="ECO:0000256" key="6">
    <source>
        <dbReference type="ARBA" id="ARBA00023004"/>
    </source>
</evidence>
<organism evidence="13 15">
    <name type="scientific">Naumovozyma castellii</name>
    <name type="common">Yeast</name>
    <name type="synonym">Saccharomyces castellii</name>
    <dbReference type="NCBI Taxonomy" id="27288"/>
    <lineage>
        <taxon>Eukaryota</taxon>
        <taxon>Fungi</taxon>
        <taxon>Dikarya</taxon>
        <taxon>Ascomycota</taxon>
        <taxon>Saccharomycotina</taxon>
        <taxon>Saccharomycetes</taxon>
        <taxon>Saccharomycetales</taxon>
        <taxon>Saccharomycetaceae</taxon>
        <taxon>Naumovozyma</taxon>
    </lineage>
</organism>
<evidence type="ECO:0000256" key="4">
    <source>
        <dbReference type="ARBA" id="ARBA00022792"/>
    </source>
</evidence>
<comment type="function">
    <text evidence="12">Catalyzes the ferrous insertion into protoporphyrin IX.</text>
</comment>
<dbReference type="Proteomes" id="UP000001640">
    <property type="component" value="Chromosome 5"/>
</dbReference>
<dbReference type="GeneID" id="96904119"/>
<evidence type="ECO:0000256" key="9">
    <source>
        <dbReference type="ARBA" id="ARBA00023136"/>
    </source>
</evidence>
<reference key="3">
    <citation type="submission" date="2011-08" db="EMBL/GenBank/DDBJ databases">
        <title>Genome sequence of Naumovozyma castellii.</title>
        <authorList>
            <person name="Gordon J.L."/>
            <person name="Armisen D."/>
            <person name="Proux-Wera E."/>
            <person name="OhEigeartaigh S.S."/>
            <person name="Byrne K.P."/>
            <person name="Wolfe K.H."/>
        </authorList>
    </citation>
    <scope>NUCLEOTIDE SEQUENCE</scope>
    <source>
        <strain>Type strain:CBS 4309</strain>
    </source>
</reference>
<evidence type="ECO:0000256" key="1">
    <source>
        <dbReference type="ARBA" id="ARBA00004443"/>
    </source>
</evidence>
<dbReference type="NCBIfam" id="TIGR00109">
    <property type="entry name" value="hemH"/>
    <property type="match status" value="1"/>
</dbReference>
<dbReference type="KEGG" id="ncs:NCAS_0E04220"/>
<dbReference type="CDD" id="cd03411">
    <property type="entry name" value="Ferrochelatase_N"/>
    <property type="match status" value="1"/>
</dbReference>
<dbReference type="OMA" id="DPYHCEC"/>
<dbReference type="AlphaFoldDB" id="G0VG72"/>
<evidence type="ECO:0000313" key="13">
    <source>
        <dbReference type="EMBL" id="CCC70492.1"/>
    </source>
</evidence>
<dbReference type="EMBL" id="HE576757">
    <property type="protein sequence ID" value="CCC70519.1"/>
    <property type="molecule type" value="Genomic_DNA"/>
</dbReference>
<comment type="subcellular location">
    <subcellularLocation>
        <location evidence="1">Mitochondrion inner membrane</location>
        <topology evidence="1">Peripheral membrane protein</topology>
        <orientation evidence="1">Matrix side</orientation>
    </subcellularLocation>
</comment>
<gene>
    <name evidence="13" type="primary">NCAS0E04220</name>
    <name evidence="14" type="synonym">NCAS0F00350</name>
    <name evidence="13" type="ordered locus">NCAS_0E04220</name>
    <name evidence="14" type="ordered locus">NCAS_0F00350</name>
</gene>
<keyword evidence="9" id="KW-0472">Membrane</keyword>
<dbReference type="PANTHER" id="PTHR11108">
    <property type="entry name" value="FERROCHELATASE"/>
    <property type="match status" value="1"/>
</dbReference>
<evidence type="ECO:0000256" key="7">
    <source>
        <dbReference type="ARBA" id="ARBA00023128"/>
    </source>
</evidence>
<keyword evidence="5" id="KW-0809">Transit peptide</keyword>
<comment type="similarity">
    <text evidence="3 12">Belongs to the ferrochelatase family.</text>
</comment>
<evidence type="ECO:0000256" key="3">
    <source>
        <dbReference type="ARBA" id="ARBA00007718"/>
    </source>
</evidence>
<dbReference type="InterPro" id="IPR019772">
    <property type="entry name" value="Ferrochelatase_AS"/>
</dbReference>
<dbReference type="GO" id="GO:0004325">
    <property type="term" value="F:ferrochelatase activity"/>
    <property type="evidence" value="ECO:0007669"/>
    <property type="project" value="UniProtKB-UniRule"/>
</dbReference>
<reference evidence="13 15" key="1">
    <citation type="journal article" date="2011" name="Proc. Natl. Acad. Sci. U.S.A.">
        <title>Evolutionary erosion of yeast sex chromosomes by mating-type switching accidents.</title>
        <authorList>
            <person name="Gordon J.L."/>
            <person name="Armisen D."/>
            <person name="Proux-Wera E."/>
            <person name="Oheigeartaigh S.S."/>
            <person name="Byrne K.P."/>
            <person name="Wolfe K.H."/>
        </authorList>
    </citation>
    <scope>NUCLEOTIDE SEQUENCE [LARGE SCALE GENOMIC DNA]</scope>
    <source>
        <strain evidence="15">ATCC 76901 / BCRC 22586 / CBS 4309 / NBRC 1992 / NRRL Y-12630</strain>
        <strain evidence="13">Type strain:CBS 4309</strain>
    </source>
</reference>
<proteinExistence type="inferred from homology"/>
<evidence type="ECO:0000256" key="8">
    <source>
        <dbReference type="ARBA" id="ARBA00023133"/>
    </source>
</evidence>
<evidence type="ECO:0000313" key="14">
    <source>
        <dbReference type="EMBL" id="CCC70519.1"/>
    </source>
</evidence>
<dbReference type="Pfam" id="PF00762">
    <property type="entry name" value="Ferrochelatase"/>
    <property type="match status" value="1"/>
</dbReference>
<dbReference type="GO" id="GO:0006783">
    <property type="term" value="P:heme biosynthetic process"/>
    <property type="evidence" value="ECO:0007669"/>
    <property type="project" value="UniProtKB-UniRule"/>
</dbReference>
<protein>
    <recommendedName>
        <fullName evidence="12">Ferrochelatase</fullName>
        <ecNumber evidence="12">4.98.1.1</ecNumber>
    </recommendedName>
</protein>
<keyword evidence="15" id="KW-1185">Reference proteome</keyword>
<dbReference type="InterPro" id="IPR033644">
    <property type="entry name" value="Ferrochelatase_C"/>
</dbReference>
<keyword evidence="6 12" id="KW-0408">Iron</keyword>
<dbReference type="GO" id="GO:0005743">
    <property type="term" value="C:mitochondrial inner membrane"/>
    <property type="evidence" value="ECO:0007669"/>
    <property type="project" value="UniProtKB-SubCell"/>
</dbReference>
<dbReference type="SUPFAM" id="SSF53800">
    <property type="entry name" value="Chelatase"/>
    <property type="match status" value="1"/>
</dbReference>
<dbReference type="Gene3D" id="3.40.50.1400">
    <property type="match status" value="2"/>
</dbReference>
<dbReference type="HOGENOM" id="CLU_018884_1_0_1"/>